<protein>
    <submittedName>
        <fullName evidence="1">Uncharacterized protein</fullName>
    </submittedName>
</protein>
<sequence>MEDCFDEFGYQTSFCSGVDYYFDTKDYETSEWVWDWSRTSYTGENDCGNRYGYEVALSLTGYFINSKSRPFKGSIENTFKTISDEQVRLKNY</sequence>
<dbReference type="Proteomes" id="UP000240535">
    <property type="component" value="Unassembled WGS sequence"/>
</dbReference>
<reference evidence="2" key="1">
    <citation type="submission" date="2017-10" db="EMBL/GenBank/DDBJ databases">
        <title>Campylobacter species from seals.</title>
        <authorList>
            <person name="Gilbert M.J."/>
            <person name="Zomer A.L."/>
            <person name="Timmerman A.J."/>
            <person name="Duim B."/>
            <person name="Wagenaar J.A."/>
        </authorList>
    </citation>
    <scope>NUCLEOTIDE SEQUENCE [LARGE SCALE GENOMIC DNA]</scope>
    <source>
        <strain evidence="2">17S00004-5</strain>
    </source>
</reference>
<gene>
    <name evidence="1" type="ORF">CQ405_04980</name>
</gene>
<dbReference type="EMBL" id="PDHH01000004">
    <property type="protein sequence ID" value="PSM51922.1"/>
    <property type="molecule type" value="Genomic_DNA"/>
</dbReference>
<dbReference type="AlphaFoldDB" id="A0A2P8R0B1"/>
<dbReference type="RefSeq" id="WP_106871316.1">
    <property type="nucleotide sequence ID" value="NZ_CP053841.1"/>
</dbReference>
<accession>A0A2P8R0B1</accession>
<evidence type="ECO:0000313" key="2">
    <source>
        <dbReference type="Proteomes" id="UP000240535"/>
    </source>
</evidence>
<proteinExistence type="predicted"/>
<organism evidence="1 2">
    <name type="scientific">Campylobacter blaseri</name>
    <dbReference type="NCBI Taxonomy" id="2042961"/>
    <lineage>
        <taxon>Bacteria</taxon>
        <taxon>Pseudomonadati</taxon>
        <taxon>Campylobacterota</taxon>
        <taxon>Epsilonproteobacteria</taxon>
        <taxon>Campylobacterales</taxon>
        <taxon>Campylobacteraceae</taxon>
        <taxon>Campylobacter</taxon>
    </lineage>
</organism>
<comment type="caution">
    <text evidence="1">The sequence shown here is derived from an EMBL/GenBank/DDBJ whole genome shotgun (WGS) entry which is preliminary data.</text>
</comment>
<evidence type="ECO:0000313" key="1">
    <source>
        <dbReference type="EMBL" id="PSM51922.1"/>
    </source>
</evidence>
<keyword evidence="2" id="KW-1185">Reference proteome</keyword>
<name>A0A2P8R0B1_9BACT</name>